<dbReference type="Proteomes" id="UP001501638">
    <property type="component" value="Unassembled WGS sequence"/>
</dbReference>
<feature type="domain" description="HTH lysR-type" evidence="5">
    <location>
        <begin position="17"/>
        <end position="74"/>
    </location>
</feature>
<dbReference type="CDD" id="cd08423">
    <property type="entry name" value="PBP2_LTTR_like_6"/>
    <property type="match status" value="1"/>
</dbReference>
<sequence length="315" mass="34231">MSRLTFHSEPLSVNYMIDLRRLRVLRAVAHYGTVTAAARALHFTPSAASQQIRQLGRELGVDLLEPHGRRVRLTPAARTLLAHADAIEARWEQAETELRAQHDEPAGPLRVCGFPVAVSTLLAPLAATLRDRHPRLTVRILETEPRAGFDLLFEREADLAIVEAAPTTPPPNDARFDQRPLLDDPFDLVVPDTHPLARRRRVDLAEAADAEWIVPLPGSTCHAHTLAACGAAGFAPAVAHHALAWDAIATLVAHRLGVALVPRLAHLPPHLPVVRVPCVGNPSRKLLTCTRRGGHGNPAVAAALEELRRIAPTVV</sequence>
<reference evidence="6 7" key="1">
    <citation type="journal article" date="2019" name="Int. J. Syst. Evol. Microbiol.">
        <title>The Global Catalogue of Microorganisms (GCM) 10K type strain sequencing project: providing services to taxonomists for standard genome sequencing and annotation.</title>
        <authorList>
            <consortium name="The Broad Institute Genomics Platform"/>
            <consortium name="The Broad Institute Genome Sequencing Center for Infectious Disease"/>
            <person name="Wu L."/>
            <person name="Ma J."/>
        </authorList>
    </citation>
    <scope>NUCLEOTIDE SEQUENCE [LARGE SCALE GENOMIC DNA]</scope>
    <source>
        <strain evidence="6 7">JCM 6305</strain>
    </source>
</reference>
<dbReference type="InterPro" id="IPR036388">
    <property type="entry name" value="WH-like_DNA-bd_sf"/>
</dbReference>
<organism evidence="6 7">
    <name type="scientific">Streptomyces macrosporus</name>
    <dbReference type="NCBI Taxonomy" id="44032"/>
    <lineage>
        <taxon>Bacteria</taxon>
        <taxon>Bacillati</taxon>
        <taxon>Actinomycetota</taxon>
        <taxon>Actinomycetes</taxon>
        <taxon>Kitasatosporales</taxon>
        <taxon>Streptomycetaceae</taxon>
        <taxon>Streptomyces</taxon>
    </lineage>
</organism>
<accession>A0ABN3JNI9</accession>
<name>A0ABN3JNI9_9ACTN</name>
<gene>
    <name evidence="6" type="ORF">GCM10010405_18590</name>
</gene>
<comment type="caution">
    <text evidence="6">The sequence shown here is derived from an EMBL/GenBank/DDBJ whole genome shotgun (WGS) entry which is preliminary data.</text>
</comment>
<dbReference type="Gene3D" id="1.10.10.10">
    <property type="entry name" value="Winged helix-like DNA-binding domain superfamily/Winged helix DNA-binding domain"/>
    <property type="match status" value="1"/>
</dbReference>
<evidence type="ECO:0000259" key="5">
    <source>
        <dbReference type="PROSITE" id="PS50931"/>
    </source>
</evidence>
<keyword evidence="7" id="KW-1185">Reference proteome</keyword>
<dbReference type="InterPro" id="IPR000847">
    <property type="entry name" value="LysR_HTH_N"/>
</dbReference>
<evidence type="ECO:0000256" key="2">
    <source>
        <dbReference type="ARBA" id="ARBA00023015"/>
    </source>
</evidence>
<dbReference type="SUPFAM" id="SSF46785">
    <property type="entry name" value="Winged helix' DNA-binding domain"/>
    <property type="match status" value="1"/>
</dbReference>
<dbReference type="InterPro" id="IPR036390">
    <property type="entry name" value="WH_DNA-bd_sf"/>
</dbReference>
<keyword evidence="2" id="KW-0805">Transcription regulation</keyword>
<dbReference type="Pfam" id="PF03466">
    <property type="entry name" value="LysR_substrate"/>
    <property type="match status" value="1"/>
</dbReference>
<dbReference type="PANTHER" id="PTHR30346:SF29">
    <property type="entry name" value="LYSR SUBSTRATE-BINDING"/>
    <property type="match status" value="1"/>
</dbReference>
<dbReference type="PROSITE" id="PS50931">
    <property type="entry name" value="HTH_LYSR"/>
    <property type="match status" value="1"/>
</dbReference>
<evidence type="ECO:0000256" key="3">
    <source>
        <dbReference type="ARBA" id="ARBA00023125"/>
    </source>
</evidence>
<dbReference type="EMBL" id="BAAASZ010000017">
    <property type="protein sequence ID" value="GAA2435769.1"/>
    <property type="molecule type" value="Genomic_DNA"/>
</dbReference>
<dbReference type="InterPro" id="IPR005119">
    <property type="entry name" value="LysR_subst-bd"/>
</dbReference>
<protein>
    <submittedName>
        <fullName evidence="6">LysR family transcriptional regulator</fullName>
    </submittedName>
</protein>
<evidence type="ECO:0000313" key="6">
    <source>
        <dbReference type="EMBL" id="GAA2435769.1"/>
    </source>
</evidence>
<dbReference type="Pfam" id="PF00126">
    <property type="entry name" value="HTH_1"/>
    <property type="match status" value="1"/>
</dbReference>
<keyword evidence="4" id="KW-0804">Transcription</keyword>
<evidence type="ECO:0000256" key="1">
    <source>
        <dbReference type="ARBA" id="ARBA00009437"/>
    </source>
</evidence>
<evidence type="ECO:0000256" key="4">
    <source>
        <dbReference type="ARBA" id="ARBA00023163"/>
    </source>
</evidence>
<dbReference type="PANTHER" id="PTHR30346">
    <property type="entry name" value="TRANSCRIPTIONAL DUAL REGULATOR HCAR-RELATED"/>
    <property type="match status" value="1"/>
</dbReference>
<comment type="similarity">
    <text evidence="1">Belongs to the LysR transcriptional regulatory family.</text>
</comment>
<dbReference type="SUPFAM" id="SSF53850">
    <property type="entry name" value="Periplasmic binding protein-like II"/>
    <property type="match status" value="1"/>
</dbReference>
<keyword evidence="3" id="KW-0238">DNA-binding</keyword>
<proteinExistence type="inferred from homology"/>
<dbReference type="Gene3D" id="3.40.190.10">
    <property type="entry name" value="Periplasmic binding protein-like II"/>
    <property type="match status" value="2"/>
</dbReference>
<evidence type="ECO:0000313" key="7">
    <source>
        <dbReference type="Proteomes" id="UP001501638"/>
    </source>
</evidence>